<reference evidence="1 2" key="1">
    <citation type="journal article" date="2021" name="bioRxiv">
        <title>Chromosome-scale and haplotype-resolved genome assembly of a tetraploid potato cultivar.</title>
        <authorList>
            <person name="Sun H."/>
            <person name="Jiao W.-B."/>
            <person name="Krause K."/>
            <person name="Campoy J.A."/>
            <person name="Goel M."/>
            <person name="Folz-Donahue K."/>
            <person name="Kukat C."/>
            <person name="Huettel B."/>
            <person name="Schneeberger K."/>
        </authorList>
    </citation>
    <scope>NUCLEOTIDE SEQUENCE [LARGE SCALE GENOMIC DNA]</scope>
    <source>
        <strain evidence="1">SolTubOtavaFocal</strain>
        <tissue evidence="1">Leaves</tissue>
    </source>
</reference>
<evidence type="ECO:0000313" key="2">
    <source>
        <dbReference type="Proteomes" id="UP000826656"/>
    </source>
</evidence>
<dbReference type="Proteomes" id="UP000826656">
    <property type="component" value="Unassembled WGS sequence"/>
</dbReference>
<accession>A0ABQ7UQM2</accession>
<sequence length="505" mass="56805">MESWSPLEAFAGNQSVSFPQPLWAPKWRVRGGKPKEEQKEGWVLVGRGHPASNRRGQRSGSSLLAEMNGSERGLVLYFRAGGEGHKRRLPYRGVYSTHSPVSRTAQVSVRLRMRTSFSSAHSPFTRFSKQRRKGGQQVPRALCPTHLSRSKCSSPVPPNAPISRQRSCECAVMLRMLHHRIDRSSSRSFPVHSLYISDTQGRTRWEGSSPNGGLHSPIRGNTLLQIRFVPIPPFTECPYQSNFLSLTGTALCSPIFSSSSIFHFENKTWMSRDFLTTSSIPIFTGLRRPSVQVPLLLLEPRQSVFDLIRILRNSKGLFHIAPPSCPRSDGPHSPTWQAATVNNKVKDASRNRLVFRPEMLRKVSFLLGDPSMKSFWIPDSSHSEPLASLTLGQICRLGIVPSLDLLRLQLDIRTLMKYKPWRKTKAVSEASYTGPPEGKSKPVFKLPDEEAGKVPAACVVLNQNAKESEGEIMNYLSCNVVHYKRVRALQWTQFKNNLKERATIK</sequence>
<dbReference type="EMBL" id="JAIVGD010000019">
    <property type="protein sequence ID" value="KAH0751208.1"/>
    <property type="molecule type" value="Genomic_DNA"/>
</dbReference>
<proteinExistence type="predicted"/>
<comment type="caution">
    <text evidence="1">The sequence shown here is derived from an EMBL/GenBank/DDBJ whole genome shotgun (WGS) entry which is preliminary data.</text>
</comment>
<evidence type="ECO:0000313" key="1">
    <source>
        <dbReference type="EMBL" id="KAH0751208.1"/>
    </source>
</evidence>
<keyword evidence="2" id="KW-1185">Reference proteome</keyword>
<protein>
    <submittedName>
        <fullName evidence="1">Uncharacterized protein</fullName>
    </submittedName>
</protein>
<gene>
    <name evidence="1" type="ORF">KY290_030440</name>
</gene>
<organism evidence="1 2">
    <name type="scientific">Solanum tuberosum</name>
    <name type="common">Potato</name>
    <dbReference type="NCBI Taxonomy" id="4113"/>
    <lineage>
        <taxon>Eukaryota</taxon>
        <taxon>Viridiplantae</taxon>
        <taxon>Streptophyta</taxon>
        <taxon>Embryophyta</taxon>
        <taxon>Tracheophyta</taxon>
        <taxon>Spermatophyta</taxon>
        <taxon>Magnoliopsida</taxon>
        <taxon>eudicotyledons</taxon>
        <taxon>Gunneridae</taxon>
        <taxon>Pentapetalae</taxon>
        <taxon>asterids</taxon>
        <taxon>lamiids</taxon>
        <taxon>Solanales</taxon>
        <taxon>Solanaceae</taxon>
        <taxon>Solanoideae</taxon>
        <taxon>Solaneae</taxon>
        <taxon>Solanum</taxon>
    </lineage>
</organism>
<name>A0ABQ7UQM2_SOLTU</name>